<reference evidence="2" key="1">
    <citation type="submission" date="2020-02" db="EMBL/GenBank/DDBJ databases">
        <authorList>
            <person name="Meier V. D."/>
        </authorList>
    </citation>
    <scope>NUCLEOTIDE SEQUENCE</scope>
    <source>
        <strain evidence="2">AVDCRST_MAG01</strain>
    </source>
</reference>
<dbReference type="Gene3D" id="3.30.200.20">
    <property type="entry name" value="Phosphorylase Kinase, domain 1"/>
    <property type="match status" value="1"/>
</dbReference>
<sequence length="299" mass="32760">MTTGKMHADEVHIDASLVRRLVDGQFPQWADLPVSAVRSTGTVNAIYRLGDHLYARLPRVEGWAEDLEREWRWLPELAPHLSLRIPEPVGRGHPAGPYPFSWAIYGWIDGQPYSDKLVSDQRRAAGDLARFVAELRRIGPVAGAPRGGRRPLRELDAATRAAVESARGIIDADAATAAWESALGAPAWKGEPVWVHADLLRPNLLVHEGRLCAVIDFGSVGVGDPAADVIPAWSVFGRDGRETFREALDVDDGAWSRARGFALHQAALIIPYYVETNPGFAALARRTVEEVISDHEHGA</sequence>
<dbReference type="PANTHER" id="PTHR21310:SF42">
    <property type="entry name" value="BIFUNCTIONAL AAC_APH"/>
    <property type="match status" value="1"/>
</dbReference>
<dbReference type="SUPFAM" id="SSF56112">
    <property type="entry name" value="Protein kinase-like (PK-like)"/>
    <property type="match status" value="1"/>
</dbReference>
<feature type="domain" description="Aminoglycoside phosphotransferase" evidence="1">
    <location>
        <begin position="41"/>
        <end position="261"/>
    </location>
</feature>
<dbReference type="InterPro" id="IPR002575">
    <property type="entry name" value="Aminoglycoside_PTrfase"/>
</dbReference>
<dbReference type="PANTHER" id="PTHR21310">
    <property type="entry name" value="AMINOGLYCOSIDE PHOSPHOTRANSFERASE-RELATED-RELATED"/>
    <property type="match status" value="1"/>
</dbReference>
<dbReference type="CDD" id="cd05155">
    <property type="entry name" value="APH_ChoK_like_1"/>
    <property type="match status" value="1"/>
</dbReference>
<accession>A0A6J4PLW9</accession>
<gene>
    <name evidence="2" type="ORF">AVDCRST_MAG01-01-1974</name>
</gene>
<proteinExistence type="predicted"/>
<dbReference type="Gene3D" id="3.90.1200.10">
    <property type="match status" value="1"/>
</dbReference>
<name>A0A6J4PLW9_9ACTN</name>
<dbReference type="InterPro" id="IPR011009">
    <property type="entry name" value="Kinase-like_dom_sf"/>
</dbReference>
<organism evidence="2">
    <name type="scientific">uncultured Rubrobacteraceae bacterium</name>
    <dbReference type="NCBI Taxonomy" id="349277"/>
    <lineage>
        <taxon>Bacteria</taxon>
        <taxon>Bacillati</taxon>
        <taxon>Actinomycetota</taxon>
        <taxon>Rubrobacteria</taxon>
        <taxon>Rubrobacterales</taxon>
        <taxon>Rubrobacteraceae</taxon>
        <taxon>environmental samples</taxon>
    </lineage>
</organism>
<keyword evidence="2" id="KW-0808">Transferase</keyword>
<dbReference type="Pfam" id="PF01636">
    <property type="entry name" value="APH"/>
    <property type="match status" value="1"/>
</dbReference>
<evidence type="ECO:0000313" key="2">
    <source>
        <dbReference type="EMBL" id="CAA9416679.1"/>
    </source>
</evidence>
<evidence type="ECO:0000259" key="1">
    <source>
        <dbReference type="Pfam" id="PF01636"/>
    </source>
</evidence>
<protein>
    <submittedName>
        <fullName evidence="2">Putative phosphotransferase</fullName>
    </submittedName>
</protein>
<dbReference type="EMBL" id="CADCUW010000286">
    <property type="protein sequence ID" value="CAA9416679.1"/>
    <property type="molecule type" value="Genomic_DNA"/>
</dbReference>
<dbReference type="InterPro" id="IPR051678">
    <property type="entry name" value="AGP_Transferase"/>
</dbReference>
<dbReference type="GO" id="GO:0016740">
    <property type="term" value="F:transferase activity"/>
    <property type="evidence" value="ECO:0007669"/>
    <property type="project" value="UniProtKB-KW"/>
</dbReference>
<dbReference type="AlphaFoldDB" id="A0A6J4PLW9"/>